<protein>
    <submittedName>
        <fullName evidence="2">Uncharacterized protein</fullName>
    </submittedName>
</protein>
<dbReference type="Proteomes" id="UP000321230">
    <property type="component" value="Unassembled WGS sequence"/>
</dbReference>
<keyword evidence="3" id="KW-1185">Reference proteome</keyword>
<reference evidence="2 3" key="1">
    <citation type="submission" date="2019-07" db="EMBL/GenBank/DDBJ databases">
        <title>Whole genome shotgun sequence of Gluconobacter wancherniae NBRC 103581.</title>
        <authorList>
            <person name="Hosoyama A."/>
            <person name="Uohara A."/>
            <person name="Ohji S."/>
            <person name="Ichikawa N."/>
        </authorList>
    </citation>
    <scope>NUCLEOTIDE SEQUENCE [LARGE SCALE GENOMIC DNA]</scope>
    <source>
        <strain evidence="2 3">NBRC 103581</strain>
    </source>
</reference>
<dbReference type="EMBL" id="BJUZ01000002">
    <property type="protein sequence ID" value="GEK93837.1"/>
    <property type="molecule type" value="Genomic_DNA"/>
</dbReference>
<keyword evidence="1" id="KW-0472">Membrane</keyword>
<keyword evidence="1" id="KW-1133">Transmembrane helix</keyword>
<feature type="transmembrane region" description="Helical" evidence="1">
    <location>
        <begin position="7"/>
        <end position="27"/>
    </location>
</feature>
<sequence>MKLRGYCLEAALLAVALVLCLVTSPVFGFLDWMMLLSVGCVGSAFWIGFAARNYFRTAPVLGVMLVLLGCV</sequence>
<organism evidence="2 3">
    <name type="scientific">Gluconobacter wancherniae NBRC 103581</name>
    <dbReference type="NCBI Taxonomy" id="656744"/>
    <lineage>
        <taxon>Bacteria</taxon>
        <taxon>Pseudomonadati</taxon>
        <taxon>Pseudomonadota</taxon>
        <taxon>Alphaproteobacteria</taxon>
        <taxon>Acetobacterales</taxon>
        <taxon>Acetobacteraceae</taxon>
        <taxon>Gluconobacter</taxon>
    </lineage>
</organism>
<keyword evidence="1" id="KW-0812">Transmembrane</keyword>
<evidence type="ECO:0000313" key="3">
    <source>
        <dbReference type="Proteomes" id="UP000321230"/>
    </source>
</evidence>
<gene>
    <name evidence="2" type="ORF">GWA01_16070</name>
</gene>
<evidence type="ECO:0000256" key="1">
    <source>
        <dbReference type="SAM" id="Phobius"/>
    </source>
</evidence>
<name>A0A511B7P5_9PROT</name>
<evidence type="ECO:0000313" key="2">
    <source>
        <dbReference type="EMBL" id="GEK93837.1"/>
    </source>
</evidence>
<dbReference type="AlphaFoldDB" id="A0A511B7P5"/>
<accession>A0A511B7P5</accession>
<feature type="transmembrane region" description="Helical" evidence="1">
    <location>
        <begin position="33"/>
        <end position="55"/>
    </location>
</feature>
<comment type="caution">
    <text evidence="2">The sequence shown here is derived from an EMBL/GenBank/DDBJ whole genome shotgun (WGS) entry which is preliminary data.</text>
</comment>
<proteinExistence type="predicted"/>